<dbReference type="Proteomes" id="UP000887116">
    <property type="component" value="Unassembled WGS sequence"/>
</dbReference>
<comment type="caution">
    <text evidence="1">The sequence shown here is derived from an EMBL/GenBank/DDBJ whole genome shotgun (WGS) entry which is preliminary data.</text>
</comment>
<accession>A0A8X6LKR8</accession>
<gene>
    <name evidence="1" type="ORF">TNCT_588501</name>
</gene>
<dbReference type="OrthoDB" id="10314272at2759"/>
<sequence>MYCRILHCRRRLWRGMAEEGEVCKQCIPLKAPGSQSGRAWPIEHSPSPIGYGTPPLRFRSSLPVSNTSRRTLLGKRELDHRSSDCSLLERGFCCTIE</sequence>
<evidence type="ECO:0000313" key="1">
    <source>
        <dbReference type="EMBL" id="GFR13435.1"/>
    </source>
</evidence>
<name>A0A8X6LKR8_TRICU</name>
<dbReference type="EMBL" id="BMAO01007069">
    <property type="protein sequence ID" value="GFR13435.1"/>
    <property type="molecule type" value="Genomic_DNA"/>
</dbReference>
<dbReference type="AlphaFoldDB" id="A0A8X6LKR8"/>
<organism evidence="1 2">
    <name type="scientific">Trichonephila clavata</name>
    <name type="common">Joro spider</name>
    <name type="synonym">Nephila clavata</name>
    <dbReference type="NCBI Taxonomy" id="2740835"/>
    <lineage>
        <taxon>Eukaryota</taxon>
        <taxon>Metazoa</taxon>
        <taxon>Ecdysozoa</taxon>
        <taxon>Arthropoda</taxon>
        <taxon>Chelicerata</taxon>
        <taxon>Arachnida</taxon>
        <taxon>Araneae</taxon>
        <taxon>Araneomorphae</taxon>
        <taxon>Entelegynae</taxon>
        <taxon>Araneoidea</taxon>
        <taxon>Nephilidae</taxon>
        <taxon>Trichonephila</taxon>
    </lineage>
</organism>
<evidence type="ECO:0000313" key="2">
    <source>
        <dbReference type="Proteomes" id="UP000887116"/>
    </source>
</evidence>
<keyword evidence="2" id="KW-1185">Reference proteome</keyword>
<proteinExistence type="predicted"/>
<reference evidence="1" key="1">
    <citation type="submission" date="2020-07" db="EMBL/GenBank/DDBJ databases">
        <title>Multicomponent nature underlies the extraordinary mechanical properties of spider dragline silk.</title>
        <authorList>
            <person name="Kono N."/>
            <person name="Nakamura H."/>
            <person name="Mori M."/>
            <person name="Yoshida Y."/>
            <person name="Ohtoshi R."/>
            <person name="Malay A.D."/>
            <person name="Moran D.A.P."/>
            <person name="Tomita M."/>
            <person name="Numata K."/>
            <person name="Arakawa K."/>
        </authorList>
    </citation>
    <scope>NUCLEOTIDE SEQUENCE</scope>
</reference>
<protein>
    <submittedName>
        <fullName evidence="1">Uncharacterized protein</fullName>
    </submittedName>
</protein>